<sequence length="100" mass="10831">MAPELCPGTHGRPLSGEMEIPLFRTPGKGMAQLQSKALEESSLTRAFEGRGDSSLLDMILKAIRLILKTPRGTDAALSPPSRRSSYARLPYSMPAMSGRD</sequence>
<keyword evidence="2" id="KW-1185">Reference proteome</keyword>
<reference evidence="1" key="2">
    <citation type="journal article" date="2022" name="New Phytol.">
        <title>Evolutionary transition to the ectomycorrhizal habit in the genomes of a hyperdiverse lineage of mushroom-forming fungi.</title>
        <authorList>
            <person name="Looney B."/>
            <person name="Miyauchi S."/>
            <person name="Morin E."/>
            <person name="Drula E."/>
            <person name="Courty P.E."/>
            <person name="Kohler A."/>
            <person name="Kuo A."/>
            <person name="LaButti K."/>
            <person name="Pangilinan J."/>
            <person name="Lipzen A."/>
            <person name="Riley R."/>
            <person name="Andreopoulos W."/>
            <person name="He G."/>
            <person name="Johnson J."/>
            <person name="Nolan M."/>
            <person name="Tritt A."/>
            <person name="Barry K.W."/>
            <person name="Grigoriev I.V."/>
            <person name="Nagy L.G."/>
            <person name="Hibbett D."/>
            <person name="Henrissat B."/>
            <person name="Matheny P.B."/>
            <person name="Labbe J."/>
            <person name="Martin F.M."/>
        </authorList>
    </citation>
    <scope>NUCLEOTIDE SEQUENCE</scope>
    <source>
        <strain evidence="1">HHB10654</strain>
    </source>
</reference>
<evidence type="ECO:0000313" key="1">
    <source>
        <dbReference type="EMBL" id="KAI0067842.1"/>
    </source>
</evidence>
<name>A0ACB8THF4_9AGAM</name>
<dbReference type="EMBL" id="MU277189">
    <property type="protein sequence ID" value="KAI0067842.1"/>
    <property type="molecule type" value="Genomic_DNA"/>
</dbReference>
<organism evidence="1 2">
    <name type="scientific">Artomyces pyxidatus</name>
    <dbReference type="NCBI Taxonomy" id="48021"/>
    <lineage>
        <taxon>Eukaryota</taxon>
        <taxon>Fungi</taxon>
        <taxon>Dikarya</taxon>
        <taxon>Basidiomycota</taxon>
        <taxon>Agaricomycotina</taxon>
        <taxon>Agaricomycetes</taxon>
        <taxon>Russulales</taxon>
        <taxon>Auriscalpiaceae</taxon>
        <taxon>Artomyces</taxon>
    </lineage>
</organism>
<comment type="caution">
    <text evidence="1">The sequence shown here is derived from an EMBL/GenBank/DDBJ whole genome shotgun (WGS) entry which is preliminary data.</text>
</comment>
<gene>
    <name evidence="1" type="ORF">BV25DRAFT_1819292</name>
</gene>
<dbReference type="Proteomes" id="UP000814140">
    <property type="component" value="Unassembled WGS sequence"/>
</dbReference>
<accession>A0ACB8THF4</accession>
<proteinExistence type="predicted"/>
<protein>
    <submittedName>
        <fullName evidence="1">Uncharacterized protein</fullName>
    </submittedName>
</protein>
<reference evidence="1" key="1">
    <citation type="submission" date="2021-03" db="EMBL/GenBank/DDBJ databases">
        <authorList>
            <consortium name="DOE Joint Genome Institute"/>
            <person name="Ahrendt S."/>
            <person name="Looney B.P."/>
            <person name="Miyauchi S."/>
            <person name="Morin E."/>
            <person name="Drula E."/>
            <person name="Courty P.E."/>
            <person name="Chicoki N."/>
            <person name="Fauchery L."/>
            <person name="Kohler A."/>
            <person name="Kuo A."/>
            <person name="Labutti K."/>
            <person name="Pangilinan J."/>
            <person name="Lipzen A."/>
            <person name="Riley R."/>
            <person name="Andreopoulos W."/>
            <person name="He G."/>
            <person name="Johnson J."/>
            <person name="Barry K.W."/>
            <person name="Grigoriev I.V."/>
            <person name="Nagy L."/>
            <person name="Hibbett D."/>
            <person name="Henrissat B."/>
            <person name="Matheny P.B."/>
            <person name="Labbe J."/>
            <person name="Martin F."/>
        </authorList>
    </citation>
    <scope>NUCLEOTIDE SEQUENCE</scope>
    <source>
        <strain evidence="1">HHB10654</strain>
    </source>
</reference>
<evidence type="ECO:0000313" key="2">
    <source>
        <dbReference type="Proteomes" id="UP000814140"/>
    </source>
</evidence>